<evidence type="ECO:0000259" key="4">
    <source>
        <dbReference type="Pfam" id="PF01464"/>
    </source>
</evidence>
<sequence>MTNYPASQAFRILIGAKDEASSTIDNVGSRLGRVPGVVDKIRSAFDKLSDAEGLEKASKGVWGLASVAMDAARNFGMLNGAMGLAFGATSIAGQAALASYWGKNAVAASNAAQGIGIAAGRLRTLEGAAGLAGLSTDAMTSSLGGLATTLQDAAFGRNNEAAAMLSTLGITAKRTASGAWDLERAMGDIADAIAKQTNPQTQAKIAQMFGVEALLPMLRKGRAGFQAYVKDIERLASVSEETQKRSEELGISLNRLEAAASGVGIALEARLNTRFGSLINWMTEATAENKEGIATWIELSSHIMAARGALGLFAKLAGEGSIWARLSGLAAGPWGLLAAGAYAAYATAPEQNKQVVIRKETPEEKKAAEESWWPSWLPWVSINKDKSPDASPSPNAADNQPPSWWQSWLPNMGVVWKGQGAVDKAASGGAATPSAVGAGVRRWDPQIEAMAAKYGVSPDFVRRIMQQESGGRTHDKNGNPLTSSAGAIGPMQVMPGTYAEMARRYGIKGGITDPDANIEAGVAYLSEQMKRFGDEKAAAAAYNAGPGRVQKNINSGKPLPSETQNYVASIAAMQRQQPQAAAGGGEQKVNVTVTLGGNVPEGTTATAQTGAGTAVPARIEYAMPSFARP</sequence>
<evidence type="ECO:0000256" key="1">
    <source>
        <dbReference type="ARBA" id="ARBA00007734"/>
    </source>
</evidence>
<dbReference type="InterPro" id="IPR008258">
    <property type="entry name" value="Transglycosylase_SLT_dom_1"/>
</dbReference>
<dbReference type="Proteomes" id="UP000192936">
    <property type="component" value="Unassembled WGS sequence"/>
</dbReference>
<dbReference type="OrthoDB" id="6052886at2"/>
<dbReference type="Gene3D" id="1.10.530.10">
    <property type="match status" value="1"/>
</dbReference>
<dbReference type="PANTHER" id="PTHR37423:SF2">
    <property type="entry name" value="MEMBRANE-BOUND LYTIC MUREIN TRANSGLYCOSYLASE C"/>
    <property type="match status" value="1"/>
</dbReference>
<feature type="domain" description="Transglycosylase SLT" evidence="4">
    <location>
        <begin position="447"/>
        <end position="557"/>
    </location>
</feature>
<organism evidence="5 6">
    <name type="scientific">Azospirillum oryzae</name>
    <dbReference type="NCBI Taxonomy" id="286727"/>
    <lineage>
        <taxon>Bacteria</taxon>
        <taxon>Pseudomonadati</taxon>
        <taxon>Pseudomonadota</taxon>
        <taxon>Alphaproteobacteria</taxon>
        <taxon>Rhodospirillales</taxon>
        <taxon>Azospirillaceae</taxon>
        <taxon>Azospirillum</taxon>
    </lineage>
</organism>
<dbReference type="RefSeq" id="WP_085085487.1">
    <property type="nucleotide sequence ID" value="NZ_FXAK01000005.1"/>
</dbReference>
<dbReference type="CDD" id="cd00254">
    <property type="entry name" value="LT-like"/>
    <property type="match status" value="1"/>
</dbReference>
<feature type="region of interest" description="Disordered" evidence="3">
    <location>
        <begin position="469"/>
        <end position="489"/>
    </location>
</feature>
<comment type="similarity">
    <text evidence="1">Belongs to the transglycosylase Slt family.</text>
</comment>
<dbReference type="SUPFAM" id="SSF53955">
    <property type="entry name" value="Lysozyme-like"/>
    <property type="match status" value="1"/>
</dbReference>
<gene>
    <name evidence="5" type="ORF">SAMN02982917_2364</name>
</gene>
<comment type="similarity">
    <text evidence="2">Belongs to the virb1 family.</text>
</comment>
<reference evidence="5 6" key="1">
    <citation type="submission" date="2017-04" db="EMBL/GenBank/DDBJ databases">
        <authorList>
            <person name="Afonso C.L."/>
            <person name="Miller P.J."/>
            <person name="Scott M.A."/>
            <person name="Spackman E."/>
            <person name="Goraichik I."/>
            <person name="Dimitrov K.M."/>
            <person name="Suarez D.L."/>
            <person name="Swayne D.E."/>
        </authorList>
    </citation>
    <scope>NUCLEOTIDE SEQUENCE [LARGE SCALE GENOMIC DNA]</scope>
    <source>
        <strain evidence="5 6">A2P</strain>
    </source>
</reference>
<evidence type="ECO:0000313" key="6">
    <source>
        <dbReference type="Proteomes" id="UP000192936"/>
    </source>
</evidence>
<dbReference type="Pfam" id="PF01464">
    <property type="entry name" value="SLT"/>
    <property type="match status" value="1"/>
</dbReference>
<evidence type="ECO:0000256" key="3">
    <source>
        <dbReference type="SAM" id="MobiDB-lite"/>
    </source>
</evidence>
<dbReference type="AlphaFoldDB" id="A0A1X7F980"/>
<proteinExistence type="inferred from homology"/>
<evidence type="ECO:0000256" key="2">
    <source>
        <dbReference type="ARBA" id="ARBA00009387"/>
    </source>
</evidence>
<accession>A0A1X7F980</accession>
<evidence type="ECO:0000313" key="5">
    <source>
        <dbReference type="EMBL" id="SMF48278.1"/>
    </source>
</evidence>
<protein>
    <submittedName>
        <fullName evidence="5">Transglycosylase SLT domain-containing protein</fullName>
    </submittedName>
</protein>
<dbReference type="InterPro" id="IPR023346">
    <property type="entry name" value="Lysozyme-like_dom_sf"/>
</dbReference>
<name>A0A1X7F980_9PROT</name>
<dbReference type="EMBL" id="FXAK01000005">
    <property type="protein sequence ID" value="SMF48278.1"/>
    <property type="molecule type" value="Genomic_DNA"/>
</dbReference>
<dbReference type="PANTHER" id="PTHR37423">
    <property type="entry name" value="SOLUBLE LYTIC MUREIN TRANSGLYCOSYLASE-RELATED"/>
    <property type="match status" value="1"/>
</dbReference>
<dbReference type="STRING" id="286727.SAMN02982917_2364"/>